<feature type="region of interest" description="Disordered" evidence="1">
    <location>
        <begin position="263"/>
        <end position="316"/>
    </location>
</feature>
<feature type="compositionally biased region" description="Basic and acidic residues" evidence="1">
    <location>
        <begin position="482"/>
        <end position="492"/>
    </location>
</feature>
<dbReference type="EMBL" id="ML170185">
    <property type="protein sequence ID" value="TDL20841.1"/>
    <property type="molecule type" value="Genomic_DNA"/>
</dbReference>
<feature type="compositionally biased region" description="Low complexity" evidence="1">
    <location>
        <begin position="464"/>
        <end position="478"/>
    </location>
</feature>
<dbReference type="Proteomes" id="UP000294933">
    <property type="component" value="Unassembled WGS sequence"/>
</dbReference>
<evidence type="ECO:0000256" key="1">
    <source>
        <dbReference type="SAM" id="MobiDB-lite"/>
    </source>
</evidence>
<keyword evidence="2" id="KW-1133">Transmembrane helix</keyword>
<feature type="region of interest" description="Disordered" evidence="1">
    <location>
        <begin position="742"/>
        <end position="763"/>
    </location>
</feature>
<feature type="compositionally biased region" description="Basic and acidic residues" evidence="1">
    <location>
        <begin position="148"/>
        <end position="161"/>
    </location>
</feature>
<feature type="region of interest" description="Disordered" evidence="1">
    <location>
        <begin position="127"/>
        <end position="161"/>
    </location>
</feature>
<accession>A0A4Y7Q0I8</accession>
<feature type="region of interest" description="Disordered" evidence="1">
    <location>
        <begin position="675"/>
        <end position="700"/>
    </location>
</feature>
<evidence type="ECO:0000313" key="4">
    <source>
        <dbReference type="Proteomes" id="UP000294933"/>
    </source>
</evidence>
<name>A0A4Y7Q0I8_9AGAM</name>
<keyword evidence="2" id="KW-0812">Transmembrane</keyword>
<gene>
    <name evidence="3" type="ORF">BD410DRAFT_359633</name>
</gene>
<feature type="compositionally biased region" description="Polar residues" evidence="1">
    <location>
        <begin position="494"/>
        <end position="511"/>
    </location>
</feature>
<evidence type="ECO:0000313" key="3">
    <source>
        <dbReference type="EMBL" id="TDL20841.1"/>
    </source>
</evidence>
<reference evidence="3 4" key="1">
    <citation type="submission" date="2018-06" db="EMBL/GenBank/DDBJ databases">
        <title>A transcriptomic atlas of mushroom development highlights an independent origin of complex multicellularity.</title>
        <authorList>
            <consortium name="DOE Joint Genome Institute"/>
            <person name="Krizsan K."/>
            <person name="Almasi E."/>
            <person name="Merenyi Z."/>
            <person name="Sahu N."/>
            <person name="Viragh M."/>
            <person name="Koszo T."/>
            <person name="Mondo S."/>
            <person name="Kiss B."/>
            <person name="Balint B."/>
            <person name="Kues U."/>
            <person name="Barry K."/>
            <person name="Hegedus J.C."/>
            <person name="Henrissat B."/>
            <person name="Johnson J."/>
            <person name="Lipzen A."/>
            <person name="Ohm R."/>
            <person name="Nagy I."/>
            <person name="Pangilinan J."/>
            <person name="Yan J."/>
            <person name="Xiong Y."/>
            <person name="Grigoriev I.V."/>
            <person name="Hibbett D.S."/>
            <person name="Nagy L.G."/>
        </authorList>
    </citation>
    <scope>NUCLEOTIDE SEQUENCE [LARGE SCALE GENOMIC DNA]</scope>
    <source>
        <strain evidence="3 4">SZMC22713</strain>
    </source>
</reference>
<feature type="compositionally biased region" description="Low complexity" evidence="1">
    <location>
        <begin position="519"/>
        <end position="533"/>
    </location>
</feature>
<feature type="compositionally biased region" description="Basic residues" evidence="1">
    <location>
        <begin position="542"/>
        <end position="558"/>
    </location>
</feature>
<proteinExistence type="predicted"/>
<sequence length="763" mass="77382">MHVARLHKRQGGDQLSTAPVVGGFSGTAVIAPLSSATSLAVNPDAQTGGPTISGPPLAVSSTPVVTISSSVSTTPTDSPTNAATTGKSTIATGTVVGACLGVFLALSAILFLALRWSRRSRILASHNHNRRNGGKGGLSPISPSSENRNMRNEFERRKSGREAWVKMEDGPSSGGLGGVGAGGKGEKFAMAETDYANTRAGGGGGGGTSIPLKTVDDDTRSVARSVTVRTHKTHKSYGPGLGLAQTFAPTDLGHGHSTSHANYYNYNRDNNGDADSPGPPQLEFTDTEIGKPRLQFTREQDPISWGGETVAANDGEHDGSFLSLRTSAVELNQRESASDVGPASGLQSGLSFSLLGPGGLPGLGLGGFGASGGIGGGAGGGMGAGETPRGSGALSPTMVVSRQTPQATSSVLYSHQWETAEVVTPDGVADGVDGGVEPTYHHHRREPSHGTGMGGGAGTGAAGVGMFAIQQSQQSQSKQSKRQREKEDERPRFQSKNPFMSPSASGVNTVNPFGDDHAVSGSAASNGGLSNGATTTTTGKQPHYRTHSQSRSQGHSHSHSQSQSNAQGQGLGQSQSHPYATATRESTTPLPEAVRNNDDRAMQSLLAALNFSSSADGADADDSGVGFSFGGGGGGGGAERASVATIFPVSSGNAITTPTPTNTTNPMHAYLNTHTHATANGSGSGSGATGKPRVVTRQSAKSFTTISSSAYSSSALDDDGFGDGDVTPTAATVSARERARLALTEGFPLPPSSNVGGGGGGRR</sequence>
<dbReference type="AlphaFoldDB" id="A0A4Y7Q0I8"/>
<organism evidence="3 4">
    <name type="scientific">Rickenella mellea</name>
    <dbReference type="NCBI Taxonomy" id="50990"/>
    <lineage>
        <taxon>Eukaryota</taxon>
        <taxon>Fungi</taxon>
        <taxon>Dikarya</taxon>
        <taxon>Basidiomycota</taxon>
        <taxon>Agaricomycotina</taxon>
        <taxon>Agaricomycetes</taxon>
        <taxon>Hymenochaetales</taxon>
        <taxon>Rickenellaceae</taxon>
        <taxon>Rickenella</taxon>
    </lineage>
</organism>
<feature type="compositionally biased region" description="Basic and acidic residues" evidence="1">
    <location>
        <begin position="288"/>
        <end position="301"/>
    </location>
</feature>
<feature type="transmembrane region" description="Helical" evidence="2">
    <location>
        <begin position="90"/>
        <end position="114"/>
    </location>
</feature>
<feature type="compositionally biased region" description="Gly residues" evidence="1">
    <location>
        <begin position="451"/>
        <end position="463"/>
    </location>
</feature>
<protein>
    <submittedName>
        <fullName evidence="3">Uncharacterized protein</fullName>
    </submittedName>
</protein>
<feature type="region of interest" description="Disordered" evidence="1">
    <location>
        <begin position="433"/>
        <end position="594"/>
    </location>
</feature>
<feature type="compositionally biased region" description="Low complexity" evidence="1">
    <location>
        <begin position="559"/>
        <end position="577"/>
    </location>
</feature>
<evidence type="ECO:0000256" key="2">
    <source>
        <dbReference type="SAM" id="Phobius"/>
    </source>
</evidence>
<keyword evidence="4" id="KW-1185">Reference proteome</keyword>
<dbReference type="OrthoDB" id="2670057at2759"/>
<dbReference type="VEuPathDB" id="FungiDB:BD410DRAFT_359633"/>
<keyword evidence="2" id="KW-0472">Membrane</keyword>